<dbReference type="InterPro" id="IPR025724">
    <property type="entry name" value="GAG-pre-integrase_dom"/>
</dbReference>
<dbReference type="Pfam" id="PF18052">
    <property type="entry name" value="Rx_N"/>
    <property type="match status" value="1"/>
</dbReference>
<evidence type="ECO:0000256" key="5">
    <source>
        <dbReference type="SAM" id="MobiDB-lite"/>
    </source>
</evidence>
<dbReference type="CDD" id="cd09272">
    <property type="entry name" value="RNase_HI_RT_Ty1"/>
    <property type="match status" value="1"/>
</dbReference>
<dbReference type="InterPro" id="IPR043502">
    <property type="entry name" value="DNA/RNA_pol_sf"/>
</dbReference>
<dbReference type="PANTHER" id="PTHR11439">
    <property type="entry name" value="GAG-POL-RELATED RETROTRANSPOSON"/>
    <property type="match status" value="1"/>
</dbReference>
<dbReference type="Gene3D" id="1.20.5.4130">
    <property type="match status" value="1"/>
</dbReference>
<dbReference type="Pfam" id="PF07727">
    <property type="entry name" value="RVT_2"/>
    <property type="match status" value="1"/>
</dbReference>
<evidence type="ECO:0000259" key="10">
    <source>
        <dbReference type="Pfam" id="PF22936"/>
    </source>
</evidence>
<dbReference type="InterPro" id="IPR054722">
    <property type="entry name" value="PolX-like_BBD"/>
</dbReference>
<organism evidence="12">
    <name type="scientific">Fagus sylvatica</name>
    <name type="common">Beechnut</name>
    <dbReference type="NCBI Taxonomy" id="28930"/>
    <lineage>
        <taxon>Eukaryota</taxon>
        <taxon>Viridiplantae</taxon>
        <taxon>Streptophyta</taxon>
        <taxon>Embryophyta</taxon>
        <taxon>Tracheophyta</taxon>
        <taxon>Spermatophyta</taxon>
        <taxon>Magnoliopsida</taxon>
        <taxon>eudicotyledons</taxon>
        <taxon>Gunneridae</taxon>
        <taxon>Pentapetalae</taxon>
        <taxon>rosids</taxon>
        <taxon>fabids</taxon>
        <taxon>Fagales</taxon>
        <taxon>Fagaceae</taxon>
        <taxon>Fagus</taxon>
    </lineage>
</organism>
<evidence type="ECO:0000256" key="2">
    <source>
        <dbReference type="ARBA" id="ARBA00022741"/>
    </source>
</evidence>
<feature type="domain" description="GAG-pre-integrase" evidence="8">
    <location>
        <begin position="804"/>
        <end position="841"/>
    </location>
</feature>
<protein>
    <recommendedName>
        <fullName evidence="13">Disease resistance RPP13-like protein 1</fullName>
    </recommendedName>
</protein>
<evidence type="ECO:0000256" key="4">
    <source>
        <dbReference type="ARBA" id="ARBA00022821"/>
    </source>
</evidence>
<feature type="region of interest" description="Disordered" evidence="5">
    <location>
        <begin position="283"/>
        <end position="317"/>
    </location>
</feature>
<evidence type="ECO:0000259" key="7">
    <source>
        <dbReference type="Pfam" id="PF07727"/>
    </source>
</evidence>
<dbReference type="Gene3D" id="3.40.50.300">
    <property type="entry name" value="P-loop containing nucleotide triphosphate hydrolases"/>
    <property type="match status" value="1"/>
</dbReference>
<dbReference type="GO" id="GO:0006952">
    <property type="term" value="P:defense response"/>
    <property type="evidence" value="ECO:0007669"/>
    <property type="project" value="UniProtKB-KW"/>
</dbReference>
<dbReference type="PANTHER" id="PTHR11439:SF461">
    <property type="entry name" value="OS10G0432200 PROTEIN"/>
    <property type="match status" value="1"/>
</dbReference>
<gene>
    <name evidence="12" type="ORF">FSB_LOCUS11494</name>
</gene>
<evidence type="ECO:0000259" key="8">
    <source>
        <dbReference type="Pfam" id="PF13976"/>
    </source>
</evidence>
<feature type="region of interest" description="Disordered" evidence="5">
    <location>
        <begin position="1034"/>
        <end position="1084"/>
    </location>
</feature>
<dbReference type="InterPro" id="IPR013103">
    <property type="entry name" value="RVT_2"/>
</dbReference>
<dbReference type="Pfam" id="PF22936">
    <property type="entry name" value="Pol_BBD"/>
    <property type="match status" value="1"/>
</dbReference>
<dbReference type="InterPro" id="IPR041118">
    <property type="entry name" value="Rx_N"/>
</dbReference>
<evidence type="ECO:0000313" key="12">
    <source>
        <dbReference type="EMBL" id="SPC83612.1"/>
    </source>
</evidence>
<feature type="compositionally biased region" description="Low complexity" evidence="5">
    <location>
        <begin position="1037"/>
        <end position="1068"/>
    </location>
</feature>
<dbReference type="EMBL" id="OIVN01000658">
    <property type="protein sequence ID" value="SPC83612.1"/>
    <property type="molecule type" value="Genomic_DNA"/>
</dbReference>
<evidence type="ECO:0000259" key="9">
    <source>
        <dbReference type="Pfam" id="PF18052"/>
    </source>
</evidence>
<reference evidence="12" key="1">
    <citation type="submission" date="2018-02" db="EMBL/GenBank/DDBJ databases">
        <authorList>
            <person name="Cohen D.B."/>
            <person name="Kent A.D."/>
        </authorList>
    </citation>
    <scope>NUCLEOTIDE SEQUENCE</scope>
</reference>
<evidence type="ECO:0000259" key="11">
    <source>
        <dbReference type="Pfam" id="PF25597"/>
    </source>
</evidence>
<keyword evidence="3" id="KW-0645">Protease</keyword>
<dbReference type="InterPro" id="IPR057670">
    <property type="entry name" value="SH3_retrovirus"/>
</dbReference>
<dbReference type="InterPro" id="IPR027417">
    <property type="entry name" value="P-loop_NTPase"/>
</dbReference>
<evidence type="ECO:0000256" key="1">
    <source>
        <dbReference type="ARBA" id="ARBA00022737"/>
    </source>
</evidence>
<feature type="domain" description="Reverse transcriptase Ty1/copia-type" evidence="7">
    <location>
        <begin position="1130"/>
        <end position="1370"/>
    </location>
</feature>
<dbReference type="InterPro" id="IPR002182">
    <property type="entry name" value="NB-ARC"/>
</dbReference>
<dbReference type="Pfam" id="PF00931">
    <property type="entry name" value="NB-ARC"/>
    <property type="match status" value="1"/>
</dbReference>
<name>A0A2N9F8X5_FAGSY</name>
<dbReference type="GO" id="GO:0004190">
    <property type="term" value="F:aspartic-type endopeptidase activity"/>
    <property type="evidence" value="ECO:0007669"/>
    <property type="project" value="UniProtKB-KW"/>
</dbReference>
<keyword evidence="2" id="KW-0547">Nucleotide-binding</keyword>
<feature type="domain" description="Disease resistance N-terminal" evidence="9">
    <location>
        <begin position="10"/>
        <end position="100"/>
    </location>
</feature>
<dbReference type="SUPFAM" id="SSF52540">
    <property type="entry name" value="P-loop containing nucleoside triphosphate hydrolases"/>
    <property type="match status" value="1"/>
</dbReference>
<feature type="domain" description="NB-ARC" evidence="6">
    <location>
        <begin position="172"/>
        <end position="245"/>
    </location>
</feature>
<dbReference type="Pfam" id="PF25597">
    <property type="entry name" value="SH3_retrovirus"/>
    <property type="match status" value="1"/>
</dbReference>
<dbReference type="Pfam" id="PF13976">
    <property type="entry name" value="gag_pre-integrs"/>
    <property type="match status" value="1"/>
</dbReference>
<keyword evidence="1" id="KW-0677">Repeat</keyword>
<accession>A0A2N9F8X5</accession>
<feature type="domain" description="Retrovirus-related Pol polyprotein from transposon TNT 1-94-like beta-barrel" evidence="10">
    <location>
        <begin position="686"/>
        <end position="761"/>
    </location>
</feature>
<keyword evidence="3" id="KW-0064">Aspartyl protease</keyword>
<sequence>MAGALVGGAFLSSFLQVAFDRLASPEVLDYLKGKKPIDRLLRKLKMELISARVVLNDAEEKQYTNPDVKEWLDELKDAAYDADDILDRIAFEALRCKLEAESETGTSKVCPFSTAELKEMLERLKDITKNMNVLGLKEVAGGGGGGGVALPSPRRLTTSCPEKCVYGRDEDREAIFKMLQSDDAGGDEICVVPIVGMGGIGKTTLARLVYNDKRVKESFDLKAWAKSGVPPLLQVHGLFSEIANTLAVSAFLGILISEFLFDSKQPSLDRSHQDLSIETKIGRIQPRTRPHAPPEVSGSPATRARAPTRRPAPPRALTRSHAPHACFFAACHVSPSDVTLTSALVTSAPRMGSTSGHEITHPITVILDGPASYHAWSQNMTVFLKGRRLWRYVTGDIPKPVPRSDTDSGSSDGDSVAAAVVQVDDFEARLEEWESIQCRILSWFINTSVPAISSLLPRLETGQAAWSFLATRYNCTYDFALEFHIEVKLYQMRQESGQSISDYYSQTASMWEQLAAADPPLRYAEDIDLFAKYKDRRRFTQFMMGLREDFEPTRAALLSRSPLPSLDAAVKELISEENRRPHHHLSSSDVVLATPHPPSFSDRSRRFCTYCQKPGHDITECYRKKKDDKRKQHQSRGILPLPQAAAVSSAPVNDPVVTVSQLESMFHRYMSQPSPALSVTPGNKSWLLDSACCNHMTPYASHFSQKTPLVPSPIIYTADSSHMSVSHIGTISSPDLTIPDTYLVPKLSLNLLSVGQLCELGLDLHFSNRGVDVQDPLTGKLLGTGRKTGRLFELCNLQIPSHMVSSSIAATTTLSPDLWHSRLGHASLSRLQLLASQGHLGFFGQIMPKNIMINLSSPFWILMAPFPTIHVPIPLNKMVVPNANFVTFLMLCVPSSYLPLSSERFWGEAALTAVYTINRIPSPTTHKKSPFELLYDKIPDYSSLRVFGCVCFVSLPSHERNKLEPRSRLCCFLGYGISQKGFRCYDPISRRLRISRHVEFWEHQTFSSRQHFPFISSSMTPIFTDPSIDLYPDLVRDSTQSPSSSDVPSLVLSPAAGSPDSDPASSAPPESPTDIRRSTRVRAPPSHLSDYHCYFALATLHEPHTYREASTNPLWQQAMADELDAFHKTHTWDMTTLPPGKSAVGCKWVYKIKTRADGSVERYKARLVARGFTQEYGIDYEETFAPVARLTSVRSLLAVAAVRHWPLFQMDVKNAFLNGDLLEEVYMQPPPGYPDSQNQVCRLRRALYGLKQAPRAWFAKFSSVVAQQGFTPSSYDSALFIRHTSTGITLILLYVDDMIITGDDPAGICDLQKFLSQQFEMKDLGTLSYFLGLEVTSSSDGYYLSQAKYASDLLSKAGLTDSKTVSTPLELNVKLNTTDGEPLSDATLYRQLVGSLIYLTVTRPDLAYAVHLVSQFMSAPRSTHYAVVLRILRYIKGTLFHGLHFSAQSSLELRAYADADWAGDPTDRRSTTGYYFLLGSSLISWRSKKQSVVARSSTEAEYRALADATSELLWLRWLLADMGAPQTTSTPIHCDNRSAIHIAHNDVFHERTKHIEIDCHFIRHHLQQSALHLLSVSSEDQLADVFTKSHPPGRLRDLVSKLKMASSSPPCV</sequence>
<keyword evidence="4" id="KW-0611">Plant defense</keyword>
<dbReference type="GO" id="GO:0043531">
    <property type="term" value="F:ADP binding"/>
    <property type="evidence" value="ECO:0007669"/>
    <property type="project" value="InterPro"/>
</dbReference>
<keyword evidence="3" id="KW-0378">Hydrolase</keyword>
<proteinExistence type="predicted"/>
<evidence type="ECO:0008006" key="13">
    <source>
        <dbReference type="Google" id="ProtNLM"/>
    </source>
</evidence>
<feature type="domain" description="Retroviral polymerase SH3-like" evidence="11">
    <location>
        <begin position="949"/>
        <end position="1011"/>
    </location>
</feature>
<evidence type="ECO:0000256" key="3">
    <source>
        <dbReference type="ARBA" id="ARBA00022750"/>
    </source>
</evidence>
<dbReference type="SUPFAM" id="SSF56672">
    <property type="entry name" value="DNA/RNA polymerases"/>
    <property type="match status" value="1"/>
</dbReference>
<evidence type="ECO:0000259" key="6">
    <source>
        <dbReference type="Pfam" id="PF00931"/>
    </source>
</evidence>